<evidence type="ECO:0000313" key="4">
    <source>
        <dbReference type="EMBL" id="VAX31347.1"/>
    </source>
</evidence>
<organism evidence="4">
    <name type="scientific">hydrothermal vent metagenome</name>
    <dbReference type="NCBI Taxonomy" id="652676"/>
    <lineage>
        <taxon>unclassified sequences</taxon>
        <taxon>metagenomes</taxon>
        <taxon>ecological metagenomes</taxon>
    </lineage>
</organism>
<dbReference type="InterPro" id="IPR037522">
    <property type="entry name" value="HD_GYP_dom"/>
</dbReference>
<dbReference type="PANTHER" id="PTHR43155">
    <property type="entry name" value="CYCLIC DI-GMP PHOSPHODIESTERASE PA4108-RELATED"/>
    <property type="match status" value="1"/>
</dbReference>
<dbReference type="PROSITE" id="PS51831">
    <property type="entry name" value="HD"/>
    <property type="match status" value="1"/>
</dbReference>
<reference evidence="4" key="1">
    <citation type="submission" date="2018-06" db="EMBL/GenBank/DDBJ databases">
        <authorList>
            <person name="Zhirakovskaya E."/>
        </authorList>
    </citation>
    <scope>NUCLEOTIDE SEQUENCE</scope>
</reference>
<proteinExistence type="predicted"/>
<feature type="domain" description="HD-GYP" evidence="3">
    <location>
        <begin position="221"/>
        <end position="411"/>
    </location>
</feature>
<evidence type="ECO:0000259" key="2">
    <source>
        <dbReference type="PROSITE" id="PS51831"/>
    </source>
</evidence>
<protein>
    <submittedName>
        <fullName evidence="4">Uncharacterized protein</fullName>
    </submittedName>
</protein>
<feature type="domain" description="HD" evidence="2">
    <location>
        <begin position="243"/>
        <end position="366"/>
    </location>
</feature>
<name>A0A3B1DRM2_9ZZZZ</name>
<dbReference type="PANTHER" id="PTHR43155:SF2">
    <property type="entry name" value="CYCLIC DI-GMP PHOSPHODIESTERASE PA4108"/>
    <property type="match status" value="1"/>
</dbReference>
<dbReference type="SMART" id="SM00471">
    <property type="entry name" value="HDc"/>
    <property type="match status" value="1"/>
</dbReference>
<gene>
    <name evidence="4" type="ORF">MNBD_NITROSPIRAE01-535</name>
</gene>
<dbReference type="InterPro" id="IPR006675">
    <property type="entry name" value="HDIG_dom"/>
</dbReference>
<dbReference type="InterPro" id="IPR003607">
    <property type="entry name" value="HD/PDEase_dom"/>
</dbReference>
<dbReference type="EMBL" id="UOGF01000074">
    <property type="protein sequence ID" value="VAX31347.1"/>
    <property type="molecule type" value="Genomic_DNA"/>
</dbReference>
<dbReference type="PROSITE" id="PS51832">
    <property type="entry name" value="HD_GYP"/>
    <property type="match status" value="1"/>
</dbReference>
<evidence type="ECO:0000256" key="1">
    <source>
        <dbReference type="SAM" id="MobiDB-lite"/>
    </source>
</evidence>
<sequence length="411" mass="46458">MIQDAQPFETQRETSPPIKKTPVVPSEQSIQAALDLLRAVLKVVRDRSFYPQNHPQVLGGMDKLGTLLGNLFFERNERIFVFIDGQIYIDDLLSGDESDVSKIAQLFSNKKVEALSLRRGLPMSEFRLLVDHLASPEDCPPETAPFQALHIGLGTLMVRENGEKQIIPLFKKLGLKMPGQGENTTQFSDEIDLMREIYSDEETMKSSLLSNLGNVMHRLETRLFKQIHIVIPLVGLRLFEEYIYVHAINLCLLSMAQAEALGYSREVIRAVGMGALLHDIGETQTGLKKKRKEWKLSDVEVNQIKRHPAHGAALLLAFPEIPRVSALIVYEHHLKYDGTGYPEIMFKRSQHIASRLVAISDQFDAMRSSRPDQAALQPEQVLTVMEAEKGTGLDPHLFEQFRTLIKSRKIV</sequence>
<accession>A0A3B1DRM2</accession>
<dbReference type="SUPFAM" id="SSF109604">
    <property type="entry name" value="HD-domain/PDEase-like"/>
    <property type="match status" value="1"/>
</dbReference>
<dbReference type="AlphaFoldDB" id="A0A3B1DRM2"/>
<evidence type="ECO:0000259" key="3">
    <source>
        <dbReference type="PROSITE" id="PS51832"/>
    </source>
</evidence>
<dbReference type="NCBIfam" id="TIGR00277">
    <property type="entry name" value="HDIG"/>
    <property type="match status" value="1"/>
</dbReference>
<dbReference type="CDD" id="cd00077">
    <property type="entry name" value="HDc"/>
    <property type="match status" value="1"/>
</dbReference>
<dbReference type="Gene3D" id="1.10.3210.10">
    <property type="entry name" value="Hypothetical protein af1432"/>
    <property type="match status" value="1"/>
</dbReference>
<dbReference type="InterPro" id="IPR006674">
    <property type="entry name" value="HD_domain"/>
</dbReference>
<feature type="region of interest" description="Disordered" evidence="1">
    <location>
        <begin position="1"/>
        <end position="24"/>
    </location>
</feature>
<dbReference type="Pfam" id="PF13487">
    <property type="entry name" value="HD_5"/>
    <property type="match status" value="1"/>
</dbReference>